<dbReference type="AlphaFoldDB" id="A0A2N5X686"/>
<dbReference type="FunFam" id="1.10.10.410:FF:000001">
    <property type="entry name" value="Aspartyl/glutamyl-tRNA(Asn/Gln) amidotransferase subunit B"/>
    <property type="match status" value="1"/>
</dbReference>
<dbReference type="GO" id="GO:0005524">
    <property type="term" value="F:ATP binding"/>
    <property type="evidence" value="ECO:0007669"/>
    <property type="project" value="UniProtKB-KW"/>
</dbReference>
<dbReference type="InterPro" id="IPR023168">
    <property type="entry name" value="GatB_Yqey_C_2"/>
</dbReference>
<dbReference type="GO" id="GO:0050567">
    <property type="term" value="F:glutaminyl-tRNA synthase (glutamine-hydrolyzing) activity"/>
    <property type="evidence" value="ECO:0007669"/>
    <property type="project" value="UniProtKB-UniRule"/>
</dbReference>
<keyword evidence="14" id="KW-1185">Reference proteome</keyword>
<accession>A0A2N5X686</accession>
<dbReference type="InterPro" id="IPR017959">
    <property type="entry name" value="Asn/Gln-tRNA_amidoTrfase_suB/E"/>
</dbReference>
<evidence type="ECO:0000256" key="9">
    <source>
        <dbReference type="ARBA" id="ARBA00047380"/>
    </source>
</evidence>
<dbReference type="NCBIfam" id="TIGR00133">
    <property type="entry name" value="gatB"/>
    <property type="match status" value="1"/>
</dbReference>
<dbReference type="InterPro" id="IPR042114">
    <property type="entry name" value="GatB_C_1"/>
</dbReference>
<dbReference type="InterPro" id="IPR004413">
    <property type="entry name" value="GatB"/>
</dbReference>
<evidence type="ECO:0000256" key="5">
    <source>
        <dbReference type="ARBA" id="ARBA00022741"/>
    </source>
</evidence>
<evidence type="ECO:0000256" key="3">
    <source>
        <dbReference type="ARBA" id="ARBA00016923"/>
    </source>
</evidence>
<dbReference type="Pfam" id="PF02637">
    <property type="entry name" value="GatB_Yqey"/>
    <property type="match status" value="1"/>
</dbReference>
<dbReference type="GO" id="GO:0070681">
    <property type="term" value="P:glutaminyl-tRNAGln biosynthesis via transamidation"/>
    <property type="evidence" value="ECO:0007669"/>
    <property type="project" value="TreeGrafter"/>
</dbReference>
<dbReference type="SMART" id="SM00845">
    <property type="entry name" value="GatB_Yqey"/>
    <property type="match status" value="1"/>
</dbReference>
<comment type="caution">
    <text evidence="13">The sequence shown here is derived from an EMBL/GenBank/DDBJ whole genome shotgun (WGS) entry which is preliminary data.</text>
</comment>
<comment type="catalytic activity">
    <reaction evidence="9 11">
        <text>L-aspartyl-tRNA(Asn) + L-glutamine + ATP + H2O = L-asparaginyl-tRNA(Asn) + L-glutamate + ADP + phosphate + 2 H(+)</text>
        <dbReference type="Rhea" id="RHEA:14513"/>
        <dbReference type="Rhea" id="RHEA-COMP:9674"/>
        <dbReference type="Rhea" id="RHEA-COMP:9677"/>
        <dbReference type="ChEBI" id="CHEBI:15377"/>
        <dbReference type="ChEBI" id="CHEBI:15378"/>
        <dbReference type="ChEBI" id="CHEBI:29985"/>
        <dbReference type="ChEBI" id="CHEBI:30616"/>
        <dbReference type="ChEBI" id="CHEBI:43474"/>
        <dbReference type="ChEBI" id="CHEBI:58359"/>
        <dbReference type="ChEBI" id="CHEBI:78515"/>
        <dbReference type="ChEBI" id="CHEBI:78516"/>
        <dbReference type="ChEBI" id="CHEBI:456216"/>
    </reaction>
</comment>
<dbReference type="InterPro" id="IPR006075">
    <property type="entry name" value="Asn/Gln-tRNA_Trfase_suB/E_cat"/>
</dbReference>
<comment type="similarity">
    <text evidence="1 11">Belongs to the GatB/GatE family. GatB subfamily.</text>
</comment>
<evidence type="ECO:0000256" key="1">
    <source>
        <dbReference type="ARBA" id="ARBA00005306"/>
    </source>
</evidence>
<organism evidence="13 14">
    <name type="scientific">Pseudohalioglobus lutimaris</name>
    <dbReference type="NCBI Taxonomy" id="1737061"/>
    <lineage>
        <taxon>Bacteria</taxon>
        <taxon>Pseudomonadati</taxon>
        <taxon>Pseudomonadota</taxon>
        <taxon>Gammaproteobacteria</taxon>
        <taxon>Cellvibrionales</taxon>
        <taxon>Halieaceae</taxon>
        <taxon>Pseudohalioglobus</taxon>
    </lineage>
</organism>
<evidence type="ECO:0000256" key="4">
    <source>
        <dbReference type="ARBA" id="ARBA00022598"/>
    </source>
</evidence>
<dbReference type="GO" id="GO:0016740">
    <property type="term" value="F:transferase activity"/>
    <property type="evidence" value="ECO:0007669"/>
    <property type="project" value="UniProtKB-KW"/>
</dbReference>
<dbReference type="PANTHER" id="PTHR11659">
    <property type="entry name" value="GLUTAMYL-TRNA GLN AMIDOTRANSFERASE SUBUNIT B MITOCHONDRIAL AND PROKARYOTIC PET112-RELATED"/>
    <property type="match status" value="1"/>
</dbReference>
<evidence type="ECO:0000256" key="10">
    <source>
        <dbReference type="ARBA" id="ARBA00047913"/>
    </source>
</evidence>
<name>A0A2N5X686_9GAMM</name>
<evidence type="ECO:0000256" key="8">
    <source>
        <dbReference type="ARBA" id="ARBA00024799"/>
    </source>
</evidence>
<evidence type="ECO:0000256" key="7">
    <source>
        <dbReference type="ARBA" id="ARBA00022917"/>
    </source>
</evidence>
<dbReference type="InterPro" id="IPR014746">
    <property type="entry name" value="Gln_synth/guanido_kin_cat_dom"/>
</dbReference>
<keyword evidence="5 11" id="KW-0547">Nucleotide-binding</keyword>
<dbReference type="InterPro" id="IPR017958">
    <property type="entry name" value="Gln-tRNA_amidoTrfase_suB_CS"/>
</dbReference>
<protein>
    <recommendedName>
        <fullName evidence="3 11">Aspartyl/glutamyl-tRNA(Asn/Gln) amidotransferase subunit B</fullName>
        <shortName evidence="11">Asp/Glu-ADT subunit B</shortName>
        <ecNumber evidence="11">6.3.5.-</ecNumber>
    </recommendedName>
</protein>
<evidence type="ECO:0000256" key="11">
    <source>
        <dbReference type="HAMAP-Rule" id="MF_00121"/>
    </source>
</evidence>
<keyword evidence="7 11" id="KW-0648">Protein biosynthesis</keyword>
<dbReference type="Gene3D" id="1.10.150.380">
    <property type="entry name" value="GatB domain, N-terminal subdomain"/>
    <property type="match status" value="1"/>
</dbReference>
<evidence type="ECO:0000313" key="14">
    <source>
        <dbReference type="Proteomes" id="UP000235005"/>
    </source>
</evidence>
<dbReference type="Gene3D" id="1.10.10.410">
    <property type="match status" value="1"/>
</dbReference>
<dbReference type="NCBIfam" id="NF004014">
    <property type="entry name" value="PRK05477.1-4"/>
    <property type="match status" value="1"/>
</dbReference>
<dbReference type="InterPro" id="IPR003789">
    <property type="entry name" value="Asn/Gln_tRNA_amidoTrase-B-like"/>
</dbReference>
<reference evidence="13 14" key="1">
    <citation type="submission" date="2018-01" db="EMBL/GenBank/DDBJ databases">
        <title>The draft genome sequence of Halioglobus lutimaris HF004.</title>
        <authorList>
            <person name="Du Z.-J."/>
            <person name="Shi M.-J."/>
        </authorList>
    </citation>
    <scope>NUCLEOTIDE SEQUENCE [LARGE SCALE GENOMIC DNA]</scope>
    <source>
        <strain evidence="13 14">HF004</strain>
    </source>
</reference>
<keyword evidence="13" id="KW-0808">Transferase</keyword>
<dbReference type="EC" id="6.3.5.-" evidence="11"/>
<dbReference type="Pfam" id="PF02934">
    <property type="entry name" value="GatB_N"/>
    <property type="match status" value="1"/>
</dbReference>
<comment type="catalytic activity">
    <reaction evidence="10 11">
        <text>L-glutamyl-tRNA(Gln) + L-glutamine + ATP + H2O = L-glutaminyl-tRNA(Gln) + L-glutamate + ADP + phosphate + H(+)</text>
        <dbReference type="Rhea" id="RHEA:17521"/>
        <dbReference type="Rhea" id="RHEA-COMP:9681"/>
        <dbReference type="Rhea" id="RHEA-COMP:9684"/>
        <dbReference type="ChEBI" id="CHEBI:15377"/>
        <dbReference type="ChEBI" id="CHEBI:15378"/>
        <dbReference type="ChEBI" id="CHEBI:29985"/>
        <dbReference type="ChEBI" id="CHEBI:30616"/>
        <dbReference type="ChEBI" id="CHEBI:43474"/>
        <dbReference type="ChEBI" id="CHEBI:58359"/>
        <dbReference type="ChEBI" id="CHEBI:78520"/>
        <dbReference type="ChEBI" id="CHEBI:78521"/>
        <dbReference type="ChEBI" id="CHEBI:456216"/>
    </reaction>
</comment>
<comment type="subunit">
    <text evidence="2 11">Heterotrimer of A, B and C subunits.</text>
</comment>
<dbReference type="EMBL" id="PKUS01000003">
    <property type="protein sequence ID" value="PLW70006.1"/>
    <property type="molecule type" value="Genomic_DNA"/>
</dbReference>
<proteinExistence type="inferred from homology"/>
<evidence type="ECO:0000256" key="2">
    <source>
        <dbReference type="ARBA" id="ARBA00011123"/>
    </source>
</evidence>
<evidence type="ECO:0000313" key="13">
    <source>
        <dbReference type="EMBL" id="PLW70006.1"/>
    </source>
</evidence>
<dbReference type="HAMAP" id="MF_00121">
    <property type="entry name" value="GatB"/>
    <property type="match status" value="1"/>
</dbReference>
<dbReference type="PROSITE" id="PS01234">
    <property type="entry name" value="GATB"/>
    <property type="match status" value="1"/>
</dbReference>
<dbReference type="RefSeq" id="WP_101517514.1">
    <property type="nucleotide sequence ID" value="NZ_PKUS01000003.1"/>
</dbReference>
<gene>
    <name evidence="11 13" type="primary">gatB</name>
    <name evidence="13" type="ORF">C0039_05670</name>
</gene>
<dbReference type="Proteomes" id="UP000235005">
    <property type="component" value="Unassembled WGS sequence"/>
</dbReference>
<dbReference type="OrthoDB" id="9804078at2"/>
<feature type="domain" description="Asn/Gln amidotransferase" evidence="12">
    <location>
        <begin position="328"/>
        <end position="479"/>
    </location>
</feature>
<dbReference type="GO" id="GO:0006412">
    <property type="term" value="P:translation"/>
    <property type="evidence" value="ECO:0007669"/>
    <property type="project" value="UniProtKB-UniRule"/>
</dbReference>
<dbReference type="FunFam" id="1.10.150.380:FF:000001">
    <property type="entry name" value="Aspartyl/glutamyl-tRNA(Asn/Gln) amidotransferase subunit B"/>
    <property type="match status" value="1"/>
</dbReference>
<evidence type="ECO:0000259" key="12">
    <source>
        <dbReference type="SMART" id="SM00845"/>
    </source>
</evidence>
<evidence type="ECO:0000256" key="6">
    <source>
        <dbReference type="ARBA" id="ARBA00022840"/>
    </source>
</evidence>
<dbReference type="PANTHER" id="PTHR11659:SF0">
    <property type="entry name" value="GLUTAMYL-TRNA(GLN) AMIDOTRANSFERASE SUBUNIT B, MITOCHONDRIAL"/>
    <property type="match status" value="1"/>
</dbReference>
<keyword evidence="6 11" id="KW-0067">ATP-binding</keyword>
<dbReference type="InterPro" id="IPR018027">
    <property type="entry name" value="Asn/Gln_amidotransferase"/>
</dbReference>
<dbReference type="NCBIfam" id="NF004012">
    <property type="entry name" value="PRK05477.1-2"/>
    <property type="match status" value="1"/>
</dbReference>
<dbReference type="GO" id="GO:0050566">
    <property type="term" value="F:asparaginyl-tRNA synthase (glutamine-hydrolyzing) activity"/>
    <property type="evidence" value="ECO:0007669"/>
    <property type="project" value="RHEA"/>
</dbReference>
<comment type="function">
    <text evidence="8 11">Allows the formation of correctly charged Asn-tRNA(Asn) or Gln-tRNA(Gln) through the transamidation of misacylated Asp-tRNA(Asn) or Glu-tRNA(Gln) in organisms which lack either or both of asparaginyl-tRNA or glutaminyl-tRNA synthetases. The reaction takes place in the presence of glutamine and ATP through an activated phospho-Asp-tRNA(Asn) or phospho-Glu-tRNA(Gln).</text>
</comment>
<sequence length="480" mass="53011">MQWETVIGLEVHLQLATRSKIFSGSATDFGAEPNTQASAVDLAMPGMLPVLNEQAVRYAVMFGLGIDAHIGMRSVFDRKNYFYPDLPKGYQISQFSDPIVGAGQFEIQLEDGSSKQIGITRAHLEEDAGKSLHEDFHGMSGIDLNRAGTPLLEIVSEPDIRSAAEAVAYLKTLHSLVTYLGISDGNMAEGSMRCDINISLRPMGSEKLGTRAEIKNVNSFRFVERAIRHEFERQADILESGGRIVQETRLYDADRDETRPMRSKEVANDYRYFPEPDLLPVVIDEQYVAEIRKSLPELPADKRQRFIEQHQLSAYDAGVLVDSPALADYYEQVVAACGDAKIAANWVQVELRGQLNKNELAIEASPVSANSLGQLITRILDNSISGKIAKQVFEAMWQGEDSADEIIEARGLKQVSDSGALEAMVDQVIADNAAQVTQFLEADDGKRKKLVGFFVGQVMKVSKGQANPQMVNKLLAEKLK</sequence>
<keyword evidence="4 11" id="KW-0436">Ligase</keyword>
<dbReference type="SUPFAM" id="SSF89095">
    <property type="entry name" value="GatB/YqeY motif"/>
    <property type="match status" value="1"/>
</dbReference>
<dbReference type="SUPFAM" id="SSF55931">
    <property type="entry name" value="Glutamine synthetase/guanido kinase"/>
    <property type="match status" value="1"/>
</dbReference>
<dbReference type="NCBIfam" id="NF004015">
    <property type="entry name" value="PRK05477.1-5"/>
    <property type="match status" value="1"/>
</dbReference>